<feature type="region of interest" description="Disordered" evidence="1">
    <location>
        <begin position="149"/>
        <end position="231"/>
    </location>
</feature>
<feature type="compositionally biased region" description="Polar residues" evidence="1">
    <location>
        <begin position="59"/>
        <end position="73"/>
    </location>
</feature>
<feature type="signal peptide" evidence="2">
    <location>
        <begin position="1"/>
        <end position="15"/>
    </location>
</feature>
<dbReference type="EMBL" id="JAVFWL010000002">
    <property type="protein sequence ID" value="KAK6738305.1"/>
    <property type="molecule type" value="Genomic_DNA"/>
</dbReference>
<feature type="compositionally biased region" description="Low complexity" evidence="1">
    <location>
        <begin position="163"/>
        <end position="172"/>
    </location>
</feature>
<proteinExistence type="predicted"/>
<gene>
    <name evidence="3" type="primary">Necator_chrII.g8219</name>
    <name evidence="3" type="ORF">RB195_020425</name>
</gene>
<feature type="chain" id="PRO_5047206973" evidence="2">
    <location>
        <begin position="16"/>
        <end position="231"/>
    </location>
</feature>
<reference evidence="3 4" key="1">
    <citation type="submission" date="2023-08" db="EMBL/GenBank/DDBJ databases">
        <title>A Necator americanus chromosomal reference genome.</title>
        <authorList>
            <person name="Ilik V."/>
            <person name="Petrzelkova K.J."/>
            <person name="Pardy F."/>
            <person name="Fuh T."/>
            <person name="Niatou-Singa F.S."/>
            <person name="Gouil Q."/>
            <person name="Baker L."/>
            <person name="Ritchie M.E."/>
            <person name="Jex A.R."/>
            <person name="Gazzola D."/>
            <person name="Li H."/>
            <person name="Toshio Fujiwara R."/>
            <person name="Zhan B."/>
            <person name="Aroian R.V."/>
            <person name="Pafco B."/>
            <person name="Schwarz E.M."/>
        </authorList>
    </citation>
    <scope>NUCLEOTIDE SEQUENCE [LARGE SCALE GENOMIC DNA]</scope>
    <source>
        <strain evidence="3 4">Aroian</strain>
        <tissue evidence="3">Whole animal</tissue>
    </source>
</reference>
<feature type="compositionally biased region" description="Basic and acidic residues" evidence="1">
    <location>
        <begin position="151"/>
        <end position="160"/>
    </location>
</feature>
<keyword evidence="4" id="KW-1185">Reference proteome</keyword>
<evidence type="ECO:0000313" key="3">
    <source>
        <dbReference type="EMBL" id="KAK6738305.1"/>
    </source>
</evidence>
<organism evidence="3 4">
    <name type="scientific">Necator americanus</name>
    <name type="common">Human hookworm</name>
    <dbReference type="NCBI Taxonomy" id="51031"/>
    <lineage>
        <taxon>Eukaryota</taxon>
        <taxon>Metazoa</taxon>
        <taxon>Ecdysozoa</taxon>
        <taxon>Nematoda</taxon>
        <taxon>Chromadorea</taxon>
        <taxon>Rhabditida</taxon>
        <taxon>Rhabditina</taxon>
        <taxon>Rhabditomorpha</taxon>
        <taxon>Strongyloidea</taxon>
        <taxon>Ancylostomatidae</taxon>
        <taxon>Bunostominae</taxon>
        <taxon>Necator</taxon>
    </lineage>
</organism>
<evidence type="ECO:0000256" key="1">
    <source>
        <dbReference type="SAM" id="MobiDB-lite"/>
    </source>
</evidence>
<sequence length="231" mass="25943">MKLFIILCTVTIIGTGKISKQDFKNDTLEKTKVSLNNNGTIGQNRFKSLTLTGFDEGTDSSSRESNSVKTTGKNPGGTKPRYPCRQLRLRAAKSWSTGPLLMPRATWQPDIPTRNRVKKLNGADEKNRYIFSCTNNSCNFHIRMNIAIPPTDRENDHSETSLEETVSSTEETMSSKEENQNQEVADDDCEDGDEAVLEPQKHDRVTIVLKKRCIPRRGNTTSEDETGQKMV</sequence>
<protein>
    <submittedName>
        <fullName evidence="3">Uncharacterized protein</fullName>
    </submittedName>
</protein>
<evidence type="ECO:0000256" key="2">
    <source>
        <dbReference type="SAM" id="SignalP"/>
    </source>
</evidence>
<keyword evidence="2" id="KW-0732">Signal</keyword>
<dbReference type="Proteomes" id="UP001303046">
    <property type="component" value="Unassembled WGS sequence"/>
</dbReference>
<feature type="region of interest" description="Disordered" evidence="1">
    <location>
        <begin position="52"/>
        <end position="82"/>
    </location>
</feature>
<name>A0ABR1CK49_NECAM</name>
<feature type="compositionally biased region" description="Acidic residues" evidence="1">
    <location>
        <begin position="184"/>
        <end position="196"/>
    </location>
</feature>
<comment type="caution">
    <text evidence="3">The sequence shown here is derived from an EMBL/GenBank/DDBJ whole genome shotgun (WGS) entry which is preliminary data.</text>
</comment>
<evidence type="ECO:0000313" key="4">
    <source>
        <dbReference type="Proteomes" id="UP001303046"/>
    </source>
</evidence>
<accession>A0ABR1CK49</accession>